<gene>
    <name evidence="2" type="ORF">F6X42_22355</name>
</gene>
<dbReference type="RefSeq" id="WP_187636228.1">
    <property type="nucleotide sequence ID" value="NZ_VZQQ01000018.1"/>
</dbReference>
<dbReference type="EMBL" id="VZQQ01000018">
    <property type="protein sequence ID" value="MBC8749225.1"/>
    <property type="molecule type" value="Genomic_DNA"/>
</dbReference>
<keyword evidence="3" id="KW-1185">Reference proteome</keyword>
<dbReference type="Gene3D" id="3.30.720.110">
    <property type="match status" value="1"/>
</dbReference>
<reference evidence="2 3" key="1">
    <citation type="submission" date="2019-09" db="EMBL/GenBank/DDBJ databases">
        <title>Paraburkholderia podalyriae sp. nov., A South African Podalyria-associated rhizobium.</title>
        <authorList>
            <person name="Mavima L."/>
            <person name="Beukes C.W."/>
            <person name="Palmer M."/>
            <person name="De Meyer S.E."/>
            <person name="James E.K."/>
            <person name="Maluk M."/>
            <person name="Avontuur J.R."/>
            <person name="Chan W.Y."/>
            <person name="Venter S.N."/>
            <person name="Steenkamp E.T."/>
        </authorList>
    </citation>
    <scope>NUCLEOTIDE SEQUENCE [LARGE SCALE GENOMIC DNA]</scope>
    <source>
        <strain evidence="2 3">WC7.3b</strain>
    </source>
</reference>
<accession>A0ABR7PSM1</accession>
<evidence type="ECO:0000313" key="3">
    <source>
        <dbReference type="Proteomes" id="UP000736373"/>
    </source>
</evidence>
<dbReference type="CDD" id="cd07246">
    <property type="entry name" value="VOC_like"/>
    <property type="match status" value="1"/>
</dbReference>
<dbReference type="PROSITE" id="PS51819">
    <property type="entry name" value="VOC"/>
    <property type="match status" value="1"/>
</dbReference>
<organism evidence="2 3">
    <name type="scientific">Paraburkholderia podalyriae</name>
    <dbReference type="NCBI Taxonomy" id="1938811"/>
    <lineage>
        <taxon>Bacteria</taxon>
        <taxon>Pseudomonadati</taxon>
        <taxon>Pseudomonadota</taxon>
        <taxon>Betaproteobacteria</taxon>
        <taxon>Burkholderiales</taxon>
        <taxon>Burkholderiaceae</taxon>
        <taxon>Paraburkholderia</taxon>
    </lineage>
</organism>
<sequence length="147" mass="16406">MNAIHEVYPYLRVRNAAQAIEFYAQAFGGMEQFRLTEPGGRIGHAEVKIGPATVMLSDEYPEHGMLGPTGDNRPGVLLHIHCDDVDQLVAQAVKAGATVVRPLTDHFYGERSATVRDPYGHEWLLGAQIEALTPEEMQRRYTALFDR</sequence>
<dbReference type="SUPFAM" id="SSF54593">
    <property type="entry name" value="Glyoxalase/Bleomycin resistance protein/Dihydroxybiphenyl dioxygenase"/>
    <property type="match status" value="1"/>
</dbReference>
<dbReference type="Gene3D" id="3.30.720.120">
    <property type="match status" value="1"/>
</dbReference>
<dbReference type="InterPro" id="IPR029068">
    <property type="entry name" value="Glyas_Bleomycin-R_OHBP_Dase"/>
</dbReference>
<dbReference type="PANTHER" id="PTHR34109">
    <property type="entry name" value="BNAUNNG04460D PROTEIN-RELATED"/>
    <property type="match status" value="1"/>
</dbReference>
<dbReference type="Pfam" id="PF00903">
    <property type="entry name" value="Glyoxalase"/>
    <property type="match status" value="1"/>
</dbReference>
<evidence type="ECO:0000259" key="1">
    <source>
        <dbReference type="PROSITE" id="PS51819"/>
    </source>
</evidence>
<dbReference type="Proteomes" id="UP000736373">
    <property type="component" value="Unassembled WGS sequence"/>
</dbReference>
<comment type="caution">
    <text evidence="2">The sequence shown here is derived from an EMBL/GenBank/DDBJ whole genome shotgun (WGS) entry which is preliminary data.</text>
</comment>
<protein>
    <submittedName>
        <fullName evidence="2">VOC family protein</fullName>
    </submittedName>
</protein>
<dbReference type="InterPro" id="IPR037523">
    <property type="entry name" value="VOC_core"/>
</dbReference>
<name>A0ABR7PSM1_9BURK</name>
<feature type="domain" description="VOC" evidence="1">
    <location>
        <begin position="3"/>
        <end position="128"/>
    </location>
</feature>
<proteinExistence type="predicted"/>
<dbReference type="InterPro" id="IPR004360">
    <property type="entry name" value="Glyas_Fos-R_dOase_dom"/>
</dbReference>
<dbReference type="PANTHER" id="PTHR34109:SF1">
    <property type="entry name" value="VOC DOMAIN-CONTAINING PROTEIN"/>
    <property type="match status" value="1"/>
</dbReference>
<evidence type="ECO:0000313" key="2">
    <source>
        <dbReference type="EMBL" id="MBC8749225.1"/>
    </source>
</evidence>